<proteinExistence type="predicted"/>
<gene>
    <name evidence="2" type="ORF">GNB58_004983</name>
</gene>
<organism evidence="2">
    <name type="scientific">Salmonella enterica subsp. houtenae serovar 45:g,z51:-</name>
    <dbReference type="NCBI Taxonomy" id="1967611"/>
    <lineage>
        <taxon>Bacteria</taxon>
        <taxon>Pseudomonadati</taxon>
        <taxon>Pseudomonadota</taxon>
        <taxon>Gammaproteobacteria</taxon>
        <taxon>Enterobacterales</taxon>
        <taxon>Enterobacteriaceae</taxon>
        <taxon>Salmonella</taxon>
    </lineage>
</organism>
<feature type="region of interest" description="Disordered" evidence="1">
    <location>
        <begin position="1"/>
        <end position="64"/>
    </location>
</feature>
<comment type="caution">
    <text evidence="2">The sequence shown here is derived from an EMBL/GenBank/DDBJ whole genome shotgun (WGS) entry which is preliminary data.</text>
</comment>
<reference evidence="2" key="1">
    <citation type="journal article" date="2018" name="Genome Biol.">
        <title>SKESA: strategic k-mer extension for scrupulous assemblies.</title>
        <authorList>
            <person name="Souvorov A."/>
            <person name="Agarwala R."/>
            <person name="Lipman D.J."/>
        </authorList>
    </citation>
    <scope>NUCLEOTIDE SEQUENCE</scope>
    <source>
        <strain evidence="2">2584-68</strain>
    </source>
</reference>
<dbReference type="AlphaFoldDB" id="A0A736RFK4"/>
<reference evidence="2" key="2">
    <citation type="submission" date="2018-07" db="EMBL/GenBank/DDBJ databases">
        <authorList>
            <consortium name="NCBI Pathogen Detection Project"/>
        </authorList>
    </citation>
    <scope>NUCLEOTIDE SEQUENCE</scope>
    <source>
        <strain evidence="2">2584-68</strain>
    </source>
</reference>
<evidence type="ECO:0000256" key="1">
    <source>
        <dbReference type="SAM" id="MobiDB-lite"/>
    </source>
</evidence>
<feature type="non-terminal residue" evidence="2">
    <location>
        <position position="1"/>
    </location>
</feature>
<protein>
    <submittedName>
        <fullName evidence="2">Uncharacterized protein</fullName>
    </submittedName>
</protein>
<name>A0A736RFK4_SALHO</name>
<feature type="compositionally biased region" description="Basic residues" evidence="1">
    <location>
        <begin position="10"/>
        <end position="25"/>
    </location>
</feature>
<accession>A0A736RFK4</accession>
<sequence length="64" mass="7033">ESPAAGSRPQKWRQKGKTSARRRDRAAHPFTDAASRFYASDRSVSPKPRQRVQRNLAGAPAGVS</sequence>
<evidence type="ECO:0000313" key="2">
    <source>
        <dbReference type="EMBL" id="HAE7767847.1"/>
    </source>
</evidence>
<dbReference type="EMBL" id="DAATAH010000132">
    <property type="protein sequence ID" value="HAE7767847.1"/>
    <property type="molecule type" value="Genomic_DNA"/>
</dbReference>